<evidence type="ECO:0000313" key="2">
    <source>
        <dbReference type="Proteomes" id="UP001470230"/>
    </source>
</evidence>
<dbReference type="Proteomes" id="UP001470230">
    <property type="component" value="Unassembled WGS sequence"/>
</dbReference>
<comment type="caution">
    <text evidence="1">The sequence shown here is derived from an EMBL/GenBank/DDBJ whole genome shotgun (WGS) entry which is preliminary data.</text>
</comment>
<proteinExistence type="predicted"/>
<name>A0ABR2GPB6_9EUKA</name>
<protein>
    <submittedName>
        <fullName evidence="1">Uncharacterized protein</fullName>
    </submittedName>
</protein>
<evidence type="ECO:0000313" key="1">
    <source>
        <dbReference type="EMBL" id="KAK8835521.1"/>
    </source>
</evidence>
<organism evidence="1 2">
    <name type="scientific">Tritrichomonas musculus</name>
    <dbReference type="NCBI Taxonomy" id="1915356"/>
    <lineage>
        <taxon>Eukaryota</taxon>
        <taxon>Metamonada</taxon>
        <taxon>Parabasalia</taxon>
        <taxon>Tritrichomonadida</taxon>
        <taxon>Tritrichomonadidae</taxon>
        <taxon>Tritrichomonas</taxon>
    </lineage>
</organism>
<accession>A0ABR2GPB6</accession>
<sequence>MLSRKHLKEKKRYNSYRGNAGEPYSFPIGSEYFNKDRYYMYKDMKPNLDVLKQNGIHEYENFYNLLHKSKLKSKNIKELIDEITKYLNSNYNNKEILFLKDRQLKKSNSEEANIVLNRIACEYPEDLINFVENKYLESLQDIERQSKKSLIENLKKLVAKISQQKTDNALFIQDFDDCNNESWNFFDFEESRPFFENNDETNSEILQIYEMNL</sequence>
<keyword evidence="2" id="KW-1185">Reference proteome</keyword>
<gene>
    <name evidence="1" type="ORF">M9Y10_044363</name>
</gene>
<dbReference type="EMBL" id="JAPFFF010000085">
    <property type="protein sequence ID" value="KAK8835521.1"/>
    <property type="molecule type" value="Genomic_DNA"/>
</dbReference>
<reference evidence="1 2" key="1">
    <citation type="submission" date="2024-04" db="EMBL/GenBank/DDBJ databases">
        <title>Tritrichomonas musculus Genome.</title>
        <authorList>
            <person name="Alves-Ferreira E."/>
            <person name="Grigg M."/>
            <person name="Lorenzi H."/>
            <person name="Galac M."/>
        </authorList>
    </citation>
    <scope>NUCLEOTIDE SEQUENCE [LARGE SCALE GENOMIC DNA]</scope>
    <source>
        <strain evidence="1 2">EAF2021</strain>
    </source>
</reference>